<organism evidence="1 2">
    <name type="scientific">Roseburia amylophila</name>
    <dbReference type="NCBI Taxonomy" id="2981794"/>
    <lineage>
        <taxon>Bacteria</taxon>
        <taxon>Bacillati</taxon>
        <taxon>Bacillota</taxon>
        <taxon>Clostridia</taxon>
        <taxon>Lachnospirales</taxon>
        <taxon>Lachnospiraceae</taxon>
        <taxon>Roseburia</taxon>
    </lineage>
</organism>
<comment type="caution">
    <text evidence="1">The sequence shown here is derived from an EMBL/GenBank/DDBJ whole genome shotgun (WGS) entry which is preliminary data.</text>
</comment>
<dbReference type="InterPro" id="IPR026906">
    <property type="entry name" value="LRR_5"/>
</dbReference>
<name>A0AAW4WF75_9FIRM</name>
<accession>A0AAW4WF75</accession>
<protein>
    <submittedName>
        <fullName evidence="1">Leucine-rich repeat domain-containing protein</fullName>
    </submittedName>
</protein>
<proteinExistence type="predicted"/>
<reference evidence="1" key="1">
    <citation type="submission" date="2021-10" db="EMBL/GenBank/DDBJ databases">
        <title>Anaerobic single-cell dispensing facilitates the cultivation of human gut bacteria.</title>
        <authorList>
            <person name="Afrizal A."/>
        </authorList>
    </citation>
    <scope>NUCLEOTIDE SEQUENCE</scope>
    <source>
        <strain evidence="1">CLA-AA-H204</strain>
    </source>
</reference>
<dbReference type="EMBL" id="JAJEQW010000021">
    <property type="protein sequence ID" value="MCC2243425.1"/>
    <property type="molecule type" value="Genomic_DNA"/>
</dbReference>
<dbReference type="InterPro" id="IPR032675">
    <property type="entry name" value="LRR_dom_sf"/>
</dbReference>
<dbReference type="Pfam" id="PF13306">
    <property type="entry name" value="LRR_5"/>
    <property type="match status" value="1"/>
</dbReference>
<evidence type="ECO:0000313" key="1">
    <source>
        <dbReference type="EMBL" id="MCC2243425.1"/>
    </source>
</evidence>
<dbReference type="Gene3D" id="3.80.10.10">
    <property type="entry name" value="Ribonuclease Inhibitor"/>
    <property type="match status" value="1"/>
</dbReference>
<dbReference type="SUPFAM" id="SSF52058">
    <property type="entry name" value="L domain-like"/>
    <property type="match status" value="1"/>
</dbReference>
<sequence length="323" mass="36909">MRKLERKMDTAYSYEIQLLDEHSISIERVYGTTPVVVIPEQIDGFTVKRIGAYCFSESKHVPADAVTIGGVDSFMKALCGNDIEEISLPDSVEQIGNLAFYNCRKLRTLTMGRFLKELGSDAFMNCRSLKRLVLRSSMEEASGAQLILNQVRADLEVEFKEALFFYPEYYDSYEEIGPAHIFALNIAGEGFRARQCFHERMVDAAAYDMIFERICIEEKMWTAARMALCRLAYPVELKEEARERYLSYLKEHASEACDVLIQKKDLALLELICRLQVMERSGITALIEQAAEAGWAEGSVSLSSWQQKYYKEEAASSCYDIEW</sequence>
<dbReference type="RefSeq" id="WP_227710830.1">
    <property type="nucleotide sequence ID" value="NZ_JAJEQW010000021.1"/>
</dbReference>
<dbReference type="Proteomes" id="UP001198893">
    <property type="component" value="Unassembled WGS sequence"/>
</dbReference>
<evidence type="ECO:0000313" key="2">
    <source>
        <dbReference type="Proteomes" id="UP001198893"/>
    </source>
</evidence>
<dbReference type="AlphaFoldDB" id="A0AAW4WF75"/>
<gene>
    <name evidence="1" type="ORF">LKD47_14175</name>
</gene>